<dbReference type="Pfam" id="PF01451">
    <property type="entry name" value="LMWPc"/>
    <property type="match status" value="1"/>
</dbReference>
<evidence type="ECO:0000256" key="3">
    <source>
        <dbReference type="ARBA" id="ARBA00022912"/>
    </source>
</evidence>
<protein>
    <submittedName>
        <fullName evidence="6">Low molecular weight protein-tyrosine-phosphatase YfkJ</fullName>
        <ecNumber evidence="6">3.1.3.48</ecNumber>
    </submittedName>
</protein>
<keyword evidence="3" id="KW-0904">Protein phosphatase</keyword>
<dbReference type="GO" id="GO:0004725">
    <property type="term" value="F:protein tyrosine phosphatase activity"/>
    <property type="evidence" value="ECO:0007669"/>
    <property type="project" value="UniProtKB-EC"/>
</dbReference>
<dbReference type="InterPro" id="IPR052995">
    <property type="entry name" value="LMW-PTP"/>
</dbReference>
<organism evidence="6 7">
    <name type="scientific">Accumulibacter regalis</name>
    <dbReference type="NCBI Taxonomy" id="522306"/>
    <lineage>
        <taxon>Bacteria</taxon>
        <taxon>Pseudomonadati</taxon>
        <taxon>Pseudomonadota</taxon>
        <taxon>Betaproteobacteria</taxon>
        <taxon>Candidatus Accumulibacter</taxon>
    </lineage>
</organism>
<dbReference type="PANTHER" id="PTHR47439:SF1">
    <property type="entry name" value="ACID PHOSPHATASE"/>
    <property type="match status" value="1"/>
</dbReference>
<feature type="active site" description="Proton donor" evidence="4">
    <location>
        <position position="183"/>
    </location>
</feature>
<comment type="similarity">
    <text evidence="1">Belongs to the low molecular weight phosphotyrosine protein phosphatase family.</text>
</comment>
<keyword evidence="2 6" id="KW-0378">Hydrolase</keyword>
<accession>A0A011NUG3</accession>
<proteinExistence type="inferred from homology"/>
<feature type="domain" description="Phosphotyrosine protein phosphatase I" evidence="5">
    <location>
        <begin position="60"/>
        <end position="209"/>
    </location>
</feature>
<comment type="caution">
    <text evidence="6">The sequence shown here is derived from an EMBL/GenBank/DDBJ whole genome shotgun (WGS) entry which is preliminary data.</text>
</comment>
<dbReference type="STRING" id="1454004.AW11_03152"/>
<dbReference type="Proteomes" id="UP000022141">
    <property type="component" value="Unassembled WGS sequence"/>
</dbReference>
<keyword evidence="7" id="KW-1185">Reference proteome</keyword>
<dbReference type="EC" id="3.1.3.48" evidence="6"/>
<evidence type="ECO:0000256" key="2">
    <source>
        <dbReference type="ARBA" id="ARBA00022801"/>
    </source>
</evidence>
<evidence type="ECO:0000313" key="7">
    <source>
        <dbReference type="Proteomes" id="UP000022141"/>
    </source>
</evidence>
<reference evidence="6" key="1">
    <citation type="submission" date="2014-02" db="EMBL/GenBank/DDBJ databases">
        <title>Expanding our view of genomic diversity in Candidatus Accumulibacter clades.</title>
        <authorList>
            <person name="Skennerton C.T."/>
            <person name="Barr J.J."/>
            <person name="Slater F.R."/>
            <person name="Bond P.L."/>
            <person name="Tyson G.W."/>
        </authorList>
    </citation>
    <scope>NUCLEOTIDE SEQUENCE [LARGE SCALE GENOMIC DNA]</scope>
</reference>
<dbReference type="AlphaFoldDB" id="A0A011NUG3"/>
<evidence type="ECO:0000313" key="6">
    <source>
        <dbReference type="EMBL" id="EXI86373.1"/>
    </source>
</evidence>
<dbReference type="FunFam" id="3.40.50.2300:FF:000113">
    <property type="entry name" value="Low molecular weight protein-tyrosine-phosphatase"/>
    <property type="match status" value="1"/>
</dbReference>
<dbReference type="InterPro" id="IPR017867">
    <property type="entry name" value="Tyr_phospatase_low_mol_wt"/>
</dbReference>
<dbReference type="InterPro" id="IPR023485">
    <property type="entry name" value="Ptyr_pPase"/>
</dbReference>
<dbReference type="SUPFAM" id="SSF52788">
    <property type="entry name" value="Phosphotyrosine protein phosphatases I"/>
    <property type="match status" value="1"/>
</dbReference>
<dbReference type="InterPro" id="IPR036196">
    <property type="entry name" value="Ptyr_pPase_sf"/>
</dbReference>
<gene>
    <name evidence="6" type="primary">yfkJ_1</name>
    <name evidence="6" type="ORF">AW11_03152</name>
</gene>
<evidence type="ECO:0000256" key="4">
    <source>
        <dbReference type="PIRSR" id="PIRSR617867-1"/>
    </source>
</evidence>
<feature type="active site" evidence="4">
    <location>
        <position position="72"/>
    </location>
</feature>
<dbReference type="eggNOG" id="COG0394">
    <property type="taxonomic scope" value="Bacteria"/>
</dbReference>
<dbReference type="EMBL" id="JEMY01000044">
    <property type="protein sequence ID" value="EXI86373.1"/>
    <property type="molecule type" value="Genomic_DNA"/>
</dbReference>
<dbReference type="PANTHER" id="PTHR47439">
    <property type="entry name" value="LOW MOLECULAR WEIGHT PHOSPHOTYROSINE PROTEIN PHOSPHATASE-RELATED"/>
    <property type="match status" value="1"/>
</dbReference>
<dbReference type="PRINTS" id="PR00719">
    <property type="entry name" value="LMWPTPASE"/>
</dbReference>
<dbReference type="CDD" id="cd16343">
    <property type="entry name" value="LMWPTP"/>
    <property type="match status" value="1"/>
</dbReference>
<evidence type="ECO:0000256" key="1">
    <source>
        <dbReference type="ARBA" id="ARBA00011063"/>
    </source>
</evidence>
<name>A0A011NUG3_ACCRE</name>
<dbReference type="PATRIC" id="fig|1454004.3.peg.3251"/>
<feature type="active site" description="Nucleophile" evidence="4">
    <location>
        <position position="66"/>
    </location>
</feature>
<sequence>MMKAGRVSRESGPQANQKKRLLALRCCGEAGRIGLTRLFGARSGLELGRETNVSGRCKVIKVLFVCMGNICRSPTAEGVVRQLLRRKELDGRVEVDSAGTHGYHVGEAPDQRTQRAAASRNYDLSDMRARKVAAQDLDYFDLILAMDHNNLSVLQRICPPEKHDRLGLFMSYSKNFDDDEVPDPYYGLGHGFDLVLDMVEDAADGLIESIEQRLLDEVSASSEHPRRNHHDSTS</sequence>
<dbReference type="SMART" id="SM00226">
    <property type="entry name" value="LMWPc"/>
    <property type="match status" value="1"/>
</dbReference>
<dbReference type="Gene3D" id="3.40.50.2300">
    <property type="match status" value="1"/>
</dbReference>
<evidence type="ECO:0000259" key="5">
    <source>
        <dbReference type="SMART" id="SM00226"/>
    </source>
</evidence>